<protein>
    <submittedName>
        <fullName evidence="2">Peptidoglycan-binding protein</fullName>
    </submittedName>
</protein>
<dbReference type="InterPro" id="IPR045361">
    <property type="entry name" value="CIS_tube_prot_N"/>
</dbReference>
<dbReference type="Pfam" id="PF19266">
    <property type="entry name" value="CIS_tube"/>
    <property type="match status" value="1"/>
</dbReference>
<comment type="caution">
    <text evidence="2">The sequence shown here is derived from an EMBL/GenBank/DDBJ whole genome shotgun (WGS) entry which is preliminary data.</text>
</comment>
<sequence>MAKKLTIETEDGGSKFELMLNPSSFNHGYGIKYDDKKKKPLGTAASELKFAGYDNETLDFTTVLDGTGVVKTTKPIDVNQQISAFKKVAYSYVGDKHEPNVVHLSWGTLYFICRLTSFKVEYVLFKPDGTPLRAKLSLTFSGYMTNKEEALKSKRSSPDLTHVIEFKAGDTLPLLCQKVYQDGSYYMKVAKANNLASFREIKPGTQLFFPPLV</sequence>
<dbReference type="Proteomes" id="UP000055702">
    <property type="component" value="Unassembled WGS sequence"/>
</dbReference>
<dbReference type="AlphaFoldDB" id="A0A106C1Z9"/>
<accession>A0A106C1Z9</accession>
<name>A0A106C1Z9_SHEFR</name>
<evidence type="ECO:0000259" key="1">
    <source>
        <dbReference type="Pfam" id="PF19266"/>
    </source>
</evidence>
<evidence type="ECO:0000313" key="3">
    <source>
        <dbReference type="Proteomes" id="UP000055702"/>
    </source>
</evidence>
<proteinExistence type="predicted"/>
<feature type="domain" description="Contractile injection system tube protein N-terminal" evidence="1">
    <location>
        <begin position="9"/>
        <end position="150"/>
    </location>
</feature>
<dbReference type="EMBL" id="LRDC01000010">
    <property type="protein sequence ID" value="KVX02766.1"/>
    <property type="molecule type" value="Genomic_DNA"/>
</dbReference>
<organism evidence="2">
    <name type="scientific">Shewanella frigidimarina</name>
    <dbReference type="NCBI Taxonomy" id="56812"/>
    <lineage>
        <taxon>Bacteria</taxon>
        <taxon>Pseudomonadati</taxon>
        <taxon>Pseudomonadota</taxon>
        <taxon>Gammaproteobacteria</taxon>
        <taxon>Alteromonadales</taxon>
        <taxon>Shewanellaceae</taxon>
        <taxon>Shewanella</taxon>
    </lineage>
</organism>
<gene>
    <name evidence="2" type="ORF">AWJ07_12825</name>
</gene>
<dbReference type="RefSeq" id="WP_059744968.1">
    <property type="nucleotide sequence ID" value="NZ_JBOZPT010000001.1"/>
</dbReference>
<evidence type="ECO:0000313" key="2">
    <source>
        <dbReference type="EMBL" id="KVX02766.1"/>
    </source>
</evidence>
<reference evidence="2 3" key="1">
    <citation type="submission" date="2016-01" db="EMBL/GenBank/DDBJ databases">
        <title>Draft genome of the antarctic isolate Shewanella frigidimarina Ag06-30.</title>
        <authorList>
            <person name="Parmeciano Di Noto G."/>
            <person name="Vazquez S."/>
            <person name="Mac Cormack W."/>
            <person name="Iriarte A."/>
            <person name="Quiroga C."/>
        </authorList>
    </citation>
    <scope>NUCLEOTIDE SEQUENCE [LARGE SCALE GENOMIC DNA]</scope>
    <source>
        <strain evidence="2 3">Ag06-30</strain>
    </source>
</reference>